<accession>A0ABP0U800</accession>
<keyword evidence="3" id="KW-1185">Reference proteome</keyword>
<name>A0ABP0U800_9BRYO</name>
<organism evidence="2 3">
    <name type="scientific">Sphagnum troendelagicum</name>
    <dbReference type="NCBI Taxonomy" id="128251"/>
    <lineage>
        <taxon>Eukaryota</taxon>
        <taxon>Viridiplantae</taxon>
        <taxon>Streptophyta</taxon>
        <taxon>Embryophyta</taxon>
        <taxon>Bryophyta</taxon>
        <taxon>Sphagnophytina</taxon>
        <taxon>Sphagnopsida</taxon>
        <taxon>Sphagnales</taxon>
        <taxon>Sphagnaceae</taxon>
        <taxon>Sphagnum</taxon>
    </lineage>
</organism>
<dbReference type="SUPFAM" id="SSF53098">
    <property type="entry name" value="Ribonuclease H-like"/>
    <property type="match status" value="1"/>
</dbReference>
<evidence type="ECO:0000313" key="3">
    <source>
        <dbReference type="Proteomes" id="UP001497512"/>
    </source>
</evidence>
<evidence type="ECO:0000259" key="1">
    <source>
        <dbReference type="Pfam" id="PF05699"/>
    </source>
</evidence>
<dbReference type="Pfam" id="PF05699">
    <property type="entry name" value="Dimer_Tnp_hAT"/>
    <property type="match status" value="1"/>
</dbReference>
<proteinExistence type="predicted"/>
<dbReference type="InterPro" id="IPR008906">
    <property type="entry name" value="HATC_C_dom"/>
</dbReference>
<feature type="domain" description="HAT C-terminal dimerisation" evidence="1">
    <location>
        <begin position="17"/>
        <end position="77"/>
    </location>
</feature>
<sequence>MFEQVQNVGDEIGDEVKKYFIFGIVTSSSFIDVMEWWTAREDVFPAHYQMAADYLGTPATSMPSERVNSMAGHEFTTAR</sequence>
<protein>
    <recommendedName>
        <fullName evidence="1">HAT C-terminal dimerisation domain-containing protein</fullName>
    </recommendedName>
</protein>
<reference evidence="2" key="1">
    <citation type="submission" date="2024-02" db="EMBL/GenBank/DDBJ databases">
        <authorList>
            <consortium name="ELIXIR-Norway"/>
            <consortium name="Elixir Norway"/>
        </authorList>
    </citation>
    <scope>NUCLEOTIDE SEQUENCE</scope>
</reference>
<dbReference type="EMBL" id="OZ019894">
    <property type="protein sequence ID" value="CAK9215099.1"/>
    <property type="molecule type" value="Genomic_DNA"/>
</dbReference>
<gene>
    <name evidence="2" type="ORF">CSSPTR1EN2_LOCUS12562</name>
</gene>
<dbReference type="InterPro" id="IPR012337">
    <property type="entry name" value="RNaseH-like_sf"/>
</dbReference>
<dbReference type="Proteomes" id="UP001497512">
    <property type="component" value="Chromosome 2"/>
</dbReference>
<evidence type="ECO:0000313" key="2">
    <source>
        <dbReference type="EMBL" id="CAK9215099.1"/>
    </source>
</evidence>